<name>A0A8H7E0I6_9EURO</name>
<evidence type="ECO:0000256" key="3">
    <source>
        <dbReference type="ARBA" id="ARBA00022692"/>
    </source>
</evidence>
<keyword evidence="9" id="KW-1185">Reference proteome</keyword>
<keyword evidence="3 7" id="KW-0812">Transmembrane</keyword>
<dbReference type="EMBL" id="JAACFV010000124">
    <property type="protein sequence ID" value="KAF7504912.1"/>
    <property type="molecule type" value="Genomic_DNA"/>
</dbReference>
<dbReference type="PANTHER" id="PTHR21659:SF57">
    <property type="entry name" value="PLASMA MEMBRANE PROTEOLIPID 31"/>
    <property type="match status" value="1"/>
</dbReference>
<evidence type="ECO:0000256" key="1">
    <source>
        <dbReference type="ARBA" id="ARBA00004370"/>
    </source>
</evidence>
<dbReference type="GO" id="GO:0016020">
    <property type="term" value="C:membrane"/>
    <property type="evidence" value="ECO:0007669"/>
    <property type="project" value="UniProtKB-SubCell"/>
</dbReference>
<evidence type="ECO:0000313" key="9">
    <source>
        <dbReference type="Proteomes" id="UP000606974"/>
    </source>
</evidence>
<reference evidence="8" key="1">
    <citation type="submission" date="2020-02" db="EMBL/GenBank/DDBJ databases">
        <authorList>
            <person name="Palmer J.M."/>
        </authorList>
    </citation>
    <scope>NUCLEOTIDE SEQUENCE</scope>
    <source>
        <strain evidence="8">EPUS1.4</strain>
        <tissue evidence="8">Thallus</tissue>
    </source>
</reference>
<feature type="region of interest" description="Disordered" evidence="6">
    <location>
        <begin position="80"/>
        <end position="160"/>
    </location>
</feature>
<feature type="compositionally biased region" description="Low complexity" evidence="6">
    <location>
        <begin position="109"/>
        <end position="131"/>
    </location>
</feature>
<keyword evidence="4 7" id="KW-1133">Transmembrane helix</keyword>
<keyword evidence="5 7" id="KW-0472">Membrane</keyword>
<accession>A0A8H7E0I6</accession>
<evidence type="ECO:0000256" key="5">
    <source>
        <dbReference type="ARBA" id="ARBA00023136"/>
    </source>
</evidence>
<sequence length="160" mass="17201">MSCADVFLAFIAILFPPIAVWIKVGVCTADSVINIALCCLGYLPGLLHAWYIIARNPEHDYDYEPIDNERGTERVTYYYVSHNQRGTGQEGGMNYGGTRHPQPKGQQQSGVVSNAPAPAPSNSSPAGASSSREQHVPGGENAPPTYDDAVKGDHKVQTAD</sequence>
<evidence type="ECO:0000313" key="8">
    <source>
        <dbReference type="EMBL" id="KAF7504912.1"/>
    </source>
</evidence>
<evidence type="ECO:0008006" key="10">
    <source>
        <dbReference type="Google" id="ProtNLM"/>
    </source>
</evidence>
<dbReference type="Proteomes" id="UP000606974">
    <property type="component" value="Unassembled WGS sequence"/>
</dbReference>
<evidence type="ECO:0000256" key="4">
    <source>
        <dbReference type="ARBA" id="ARBA00022989"/>
    </source>
</evidence>
<gene>
    <name evidence="8" type="ORF">GJ744_001633</name>
</gene>
<comment type="caution">
    <text evidence="8">The sequence shown here is derived from an EMBL/GenBank/DDBJ whole genome shotgun (WGS) entry which is preliminary data.</text>
</comment>
<dbReference type="PANTHER" id="PTHR21659">
    <property type="entry name" value="HYDROPHOBIC PROTEIN RCI2 LOW TEMPERATURE AND SALT RESPONSIVE PROTEIN LTI6 -RELATED"/>
    <property type="match status" value="1"/>
</dbReference>
<organism evidence="8 9">
    <name type="scientific">Endocarpon pusillum</name>
    <dbReference type="NCBI Taxonomy" id="364733"/>
    <lineage>
        <taxon>Eukaryota</taxon>
        <taxon>Fungi</taxon>
        <taxon>Dikarya</taxon>
        <taxon>Ascomycota</taxon>
        <taxon>Pezizomycotina</taxon>
        <taxon>Eurotiomycetes</taxon>
        <taxon>Chaetothyriomycetidae</taxon>
        <taxon>Verrucariales</taxon>
        <taxon>Verrucariaceae</taxon>
        <taxon>Endocarpon</taxon>
    </lineage>
</organism>
<feature type="transmembrane region" description="Helical" evidence="7">
    <location>
        <begin position="7"/>
        <end position="26"/>
    </location>
</feature>
<dbReference type="OrthoDB" id="2802411at2759"/>
<comment type="subcellular location">
    <subcellularLocation>
        <location evidence="1">Membrane</location>
    </subcellularLocation>
</comment>
<feature type="transmembrane region" description="Helical" evidence="7">
    <location>
        <begin position="32"/>
        <end position="53"/>
    </location>
</feature>
<evidence type="ECO:0000256" key="2">
    <source>
        <dbReference type="ARBA" id="ARBA00009530"/>
    </source>
</evidence>
<feature type="compositionally biased region" description="Basic and acidic residues" evidence="6">
    <location>
        <begin position="148"/>
        <end position="160"/>
    </location>
</feature>
<dbReference type="InterPro" id="IPR000612">
    <property type="entry name" value="PMP3"/>
</dbReference>
<comment type="similarity">
    <text evidence="2">Belongs to the UPF0057 (PMP3) family.</text>
</comment>
<dbReference type="AlphaFoldDB" id="A0A8H7E0I6"/>
<dbReference type="Pfam" id="PF01679">
    <property type="entry name" value="Pmp3"/>
    <property type="match status" value="1"/>
</dbReference>
<dbReference type="PROSITE" id="PS01309">
    <property type="entry name" value="UPF0057"/>
    <property type="match status" value="1"/>
</dbReference>
<evidence type="ECO:0000256" key="6">
    <source>
        <dbReference type="SAM" id="MobiDB-lite"/>
    </source>
</evidence>
<protein>
    <recommendedName>
        <fullName evidence="10">Stress response RCI peptide</fullName>
    </recommendedName>
</protein>
<proteinExistence type="inferred from homology"/>
<evidence type="ECO:0000256" key="7">
    <source>
        <dbReference type="SAM" id="Phobius"/>
    </source>
</evidence>